<evidence type="ECO:0000256" key="4">
    <source>
        <dbReference type="ARBA" id="ARBA00023002"/>
    </source>
</evidence>
<evidence type="ECO:0000256" key="5">
    <source>
        <dbReference type="ARBA" id="ARBA00023004"/>
    </source>
</evidence>
<evidence type="ECO:0000256" key="7">
    <source>
        <dbReference type="PIRSR" id="PIRSR602403-1"/>
    </source>
</evidence>
<evidence type="ECO:0000256" key="8">
    <source>
        <dbReference type="RuleBase" id="RU000461"/>
    </source>
</evidence>
<dbReference type="EMBL" id="MKKU01000972">
    <property type="protein sequence ID" value="RNE99221.1"/>
    <property type="molecule type" value="Genomic_DNA"/>
</dbReference>
<feature type="transmembrane region" description="Helical" evidence="9">
    <location>
        <begin position="18"/>
        <end position="38"/>
    </location>
</feature>
<proteinExistence type="inferred from homology"/>
<keyword evidence="8" id="KW-0503">Monooxygenase</keyword>
<keyword evidence="7 8" id="KW-0349">Heme</keyword>
<accession>A0A422N186</accession>
<dbReference type="GO" id="GO:0020037">
    <property type="term" value="F:heme binding"/>
    <property type="evidence" value="ECO:0007669"/>
    <property type="project" value="InterPro"/>
</dbReference>
<dbReference type="AlphaFoldDB" id="A0A422N186"/>
<dbReference type="PROSITE" id="PS00086">
    <property type="entry name" value="CYTOCHROME_P450"/>
    <property type="match status" value="1"/>
</dbReference>
<dbReference type="Proteomes" id="UP000284403">
    <property type="component" value="Unassembled WGS sequence"/>
</dbReference>
<evidence type="ECO:0000256" key="2">
    <source>
        <dbReference type="ARBA" id="ARBA00010617"/>
    </source>
</evidence>
<evidence type="ECO:0000256" key="3">
    <source>
        <dbReference type="ARBA" id="ARBA00022723"/>
    </source>
</evidence>
<keyword evidence="11" id="KW-1185">Reference proteome</keyword>
<protein>
    <recommendedName>
        <fullName evidence="6">sterol 22-desaturase</fullName>
        <ecNumber evidence="6">1.14.19.41</ecNumber>
    </recommendedName>
</protein>
<keyword evidence="10" id="KW-0489">Methyltransferase</keyword>
<dbReference type="Pfam" id="PF00067">
    <property type="entry name" value="p450"/>
    <property type="match status" value="1"/>
</dbReference>
<keyword evidence="4 8" id="KW-0560">Oxidoreductase</keyword>
<dbReference type="GO" id="GO:0016125">
    <property type="term" value="P:sterol metabolic process"/>
    <property type="evidence" value="ECO:0007669"/>
    <property type="project" value="TreeGrafter"/>
</dbReference>
<sequence>MTVINTVLGVQMPYLAEVALLLFVTYGLAYLLTMFYFASKHKFSVPGPTFVTPLLGGLGMMIKDPFTFWEKQRFYSPNGYSWQAILTQFVLFVTRADLCHKIFSTNSDSTLTLQLHPNGRVILGDNNIAFQSGPQHKALRASFMNLFTTKALSLYLPIQERLIREHLAEWVRKYPFGGKPEEMRNHIREMNCETSQTVFLGDHLRNREEFTFNYNVITVGFLSPPIYFPGTALYKAVHARKKVVDELKAAVGRSKARMSLPDAEAHCLLDFWTATILETVKACADEGEDPPPFTSDHAMADTMLDFLFASQDASTASLTMITATMADRPDVLGRVRQEQERLCAGDEPLTYDLVQEMTFTRQCVLEQLRLFPPAPMVPMKAHSDFVIDEHYTVPKGSLVIPSLVGACREGFTKPDQYDPDRMGPERQEDRKFAKQFIPFGVGPHRCVGYNYAINHLTVYLALISRLSEWKRTRTPKSDEVLYLPTLYPHDCLCTWRHREGLEKVKQNA</sequence>
<organism evidence="10 11">
    <name type="scientific">Trypanosoma conorhini</name>
    <dbReference type="NCBI Taxonomy" id="83891"/>
    <lineage>
        <taxon>Eukaryota</taxon>
        <taxon>Discoba</taxon>
        <taxon>Euglenozoa</taxon>
        <taxon>Kinetoplastea</taxon>
        <taxon>Metakinetoplastina</taxon>
        <taxon>Trypanosomatida</taxon>
        <taxon>Trypanosomatidae</taxon>
        <taxon>Trypanosoma</taxon>
    </lineage>
</organism>
<evidence type="ECO:0000256" key="9">
    <source>
        <dbReference type="SAM" id="Phobius"/>
    </source>
</evidence>
<evidence type="ECO:0000256" key="1">
    <source>
        <dbReference type="ARBA" id="ARBA00001971"/>
    </source>
</evidence>
<dbReference type="RefSeq" id="XP_029223990.1">
    <property type="nucleotide sequence ID" value="XM_029375886.1"/>
</dbReference>
<dbReference type="GeneID" id="40322670"/>
<keyword evidence="10" id="KW-0808">Transferase</keyword>
<dbReference type="Gene3D" id="1.10.630.10">
    <property type="entry name" value="Cytochrome P450"/>
    <property type="match status" value="1"/>
</dbReference>
<evidence type="ECO:0000313" key="11">
    <source>
        <dbReference type="Proteomes" id="UP000284403"/>
    </source>
</evidence>
<dbReference type="EC" id="1.14.19.41" evidence="6"/>
<feature type="binding site" description="axial binding residue" evidence="7">
    <location>
        <position position="446"/>
    </location>
    <ligand>
        <name>heme</name>
        <dbReference type="ChEBI" id="CHEBI:30413"/>
    </ligand>
    <ligandPart>
        <name>Fe</name>
        <dbReference type="ChEBI" id="CHEBI:18248"/>
    </ligandPart>
</feature>
<dbReference type="PANTHER" id="PTHR24286">
    <property type="entry name" value="CYTOCHROME P450 26"/>
    <property type="match status" value="1"/>
</dbReference>
<name>A0A422N186_9TRYP</name>
<dbReference type="CDD" id="cd11082">
    <property type="entry name" value="CYP61_CYP710"/>
    <property type="match status" value="1"/>
</dbReference>
<dbReference type="InterPro" id="IPR002403">
    <property type="entry name" value="Cyt_P450_E_grp-IV"/>
</dbReference>
<dbReference type="GO" id="GO:0000249">
    <property type="term" value="F:C-22 sterol desaturase (NADPH) activity"/>
    <property type="evidence" value="ECO:0007669"/>
    <property type="project" value="UniProtKB-EC"/>
</dbReference>
<gene>
    <name evidence="10" type="ORF">Tco025E_09059</name>
</gene>
<dbReference type="OrthoDB" id="1372046at2759"/>
<keyword evidence="3 7" id="KW-0479">Metal-binding</keyword>
<dbReference type="InterPro" id="IPR036396">
    <property type="entry name" value="Cyt_P450_sf"/>
</dbReference>
<comment type="similarity">
    <text evidence="2 8">Belongs to the cytochrome P450 family.</text>
</comment>
<comment type="caution">
    <text evidence="10">The sequence shown here is derived from an EMBL/GenBank/DDBJ whole genome shotgun (WGS) entry which is preliminary data.</text>
</comment>
<keyword evidence="9" id="KW-1133">Transmembrane helix</keyword>
<reference evidence="10 11" key="1">
    <citation type="journal article" date="2018" name="BMC Genomics">
        <title>Genomic comparison of Trypanosoma conorhini and Trypanosoma rangeli to Trypanosoma cruzi strains of high and low virulence.</title>
        <authorList>
            <person name="Bradwell K.R."/>
            <person name="Koparde V.N."/>
            <person name="Matveyev A.V."/>
            <person name="Serrano M.G."/>
            <person name="Alves J.M."/>
            <person name="Parikh H."/>
            <person name="Huang B."/>
            <person name="Lee V."/>
            <person name="Espinosa-Alvarez O."/>
            <person name="Ortiz P.A."/>
            <person name="Costa-Martins A.G."/>
            <person name="Teixeira M.M."/>
            <person name="Buck G.A."/>
        </authorList>
    </citation>
    <scope>NUCLEOTIDE SEQUENCE [LARGE SCALE GENOMIC DNA]</scope>
    <source>
        <strain evidence="10 11">025E</strain>
    </source>
</reference>
<dbReference type="SUPFAM" id="SSF48264">
    <property type="entry name" value="Cytochrome P450"/>
    <property type="match status" value="1"/>
</dbReference>
<evidence type="ECO:0000256" key="6">
    <source>
        <dbReference type="ARBA" id="ARBA00039038"/>
    </source>
</evidence>
<keyword evidence="9" id="KW-0812">Transmembrane</keyword>
<dbReference type="GO" id="GO:0032259">
    <property type="term" value="P:methylation"/>
    <property type="evidence" value="ECO:0007669"/>
    <property type="project" value="UniProtKB-KW"/>
</dbReference>
<keyword evidence="9" id="KW-0472">Membrane</keyword>
<dbReference type="GO" id="GO:0005506">
    <property type="term" value="F:iron ion binding"/>
    <property type="evidence" value="ECO:0007669"/>
    <property type="project" value="InterPro"/>
</dbReference>
<dbReference type="InterPro" id="IPR017972">
    <property type="entry name" value="Cyt_P450_CS"/>
</dbReference>
<dbReference type="PRINTS" id="PR00465">
    <property type="entry name" value="EP450IV"/>
</dbReference>
<comment type="cofactor">
    <cofactor evidence="1 7">
        <name>heme</name>
        <dbReference type="ChEBI" id="CHEBI:30413"/>
    </cofactor>
</comment>
<evidence type="ECO:0000313" key="10">
    <source>
        <dbReference type="EMBL" id="RNE99221.1"/>
    </source>
</evidence>
<keyword evidence="5 7" id="KW-0408">Iron</keyword>
<dbReference type="GO" id="GO:0008168">
    <property type="term" value="F:methyltransferase activity"/>
    <property type="evidence" value="ECO:0007669"/>
    <property type="project" value="UniProtKB-KW"/>
</dbReference>
<dbReference type="GO" id="GO:0004497">
    <property type="term" value="F:monooxygenase activity"/>
    <property type="evidence" value="ECO:0007669"/>
    <property type="project" value="UniProtKB-KW"/>
</dbReference>
<dbReference type="InterPro" id="IPR001128">
    <property type="entry name" value="Cyt_P450"/>
</dbReference>
<dbReference type="PANTHER" id="PTHR24286:SF228">
    <property type="entry name" value="C-22 STEROL DESATURASE ERG5"/>
    <property type="match status" value="1"/>
</dbReference>